<proteinExistence type="predicted"/>
<protein>
    <submittedName>
        <fullName evidence="2">Uncharacterized protein</fullName>
    </submittedName>
</protein>
<feature type="signal peptide" evidence="1">
    <location>
        <begin position="1"/>
        <end position="24"/>
    </location>
</feature>
<organism evidence="2 3">
    <name type="scientific">Amanita muscaria (strain Koide BX008)</name>
    <dbReference type="NCBI Taxonomy" id="946122"/>
    <lineage>
        <taxon>Eukaryota</taxon>
        <taxon>Fungi</taxon>
        <taxon>Dikarya</taxon>
        <taxon>Basidiomycota</taxon>
        <taxon>Agaricomycotina</taxon>
        <taxon>Agaricomycetes</taxon>
        <taxon>Agaricomycetidae</taxon>
        <taxon>Agaricales</taxon>
        <taxon>Pluteineae</taxon>
        <taxon>Amanitaceae</taxon>
        <taxon>Amanita</taxon>
    </lineage>
</organism>
<keyword evidence="1" id="KW-0732">Signal</keyword>
<keyword evidence="3" id="KW-1185">Reference proteome</keyword>
<dbReference type="SUPFAM" id="SSF53448">
    <property type="entry name" value="Nucleotide-diphospho-sugar transferases"/>
    <property type="match status" value="1"/>
</dbReference>
<evidence type="ECO:0000313" key="3">
    <source>
        <dbReference type="Proteomes" id="UP000054549"/>
    </source>
</evidence>
<evidence type="ECO:0000313" key="2">
    <source>
        <dbReference type="EMBL" id="KIL71504.1"/>
    </source>
</evidence>
<evidence type="ECO:0000256" key="1">
    <source>
        <dbReference type="SAM" id="SignalP"/>
    </source>
</evidence>
<reference evidence="2 3" key="1">
    <citation type="submission" date="2014-04" db="EMBL/GenBank/DDBJ databases">
        <title>Evolutionary Origins and Diversification of the Mycorrhizal Mutualists.</title>
        <authorList>
            <consortium name="DOE Joint Genome Institute"/>
            <consortium name="Mycorrhizal Genomics Consortium"/>
            <person name="Kohler A."/>
            <person name="Kuo A."/>
            <person name="Nagy L.G."/>
            <person name="Floudas D."/>
            <person name="Copeland A."/>
            <person name="Barry K.W."/>
            <person name="Cichocki N."/>
            <person name="Veneault-Fourrey C."/>
            <person name="LaButti K."/>
            <person name="Lindquist E.A."/>
            <person name="Lipzen A."/>
            <person name="Lundell T."/>
            <person name="Morin E."/>
            <person name="Murat C."/>
            <person name="Riley R."/>
            <person name="Ohm R."/>
            <person name="Sun H."/>
            <person name="Tunlid A."/>
            <person name="Henrissat B."/>
            <person name="Grigoriev I.V."/>
            <person name="Hibbett D.S."/>
            <person name="Martin F."/>
        </authorList>
    </citation>
    <scope>NUCLEOTIDE SEQUENCE [LARGE SCALE GENOMIC DNA]</scope>
    <source>
        <strain evidence="2 3">Koide BX008</strain>
    </source>
</reference>
<name>A0A0C2TVX2_AMAMK</name>
<dbReference type="AlphaFoldDB" id="A0A0C2TVX2"/>
<dbReference type="InterPro" id="IPR029044">
    <property type="entry name" value="Nucleotide-diphossugar_trans"/>
</dbReference>
<sequence>MFPRRAWLGFACVIFALLVHRGWNGIPLKSPASSDSTEIQYDFPDSARRGDTTAVILNWSRLSNVVRIVSILCQPRLDDTIAEIFIWNNSPQKIGYNTFIESKCPQEKLRLYNSPSNLYFQARFLACEQAKTPYCFIQDDDYLIWPEVILAMRSRMSQAATSPIYLSPSHEVLSSQLRTISVPPNINTSFAWLGYGTIVTRTMVIEFLSLLKRINASEDVMKIADNYFAILMNAVPEVWFDQGFELGGGQPFTAGAEGDERNRRHIIKAARMLDSLHLDSQLYLRKRQGNQYTETIARAPCLGKICIFEASIPLLPTGITTAASQAEEILGKEEAVLRVLSNQHKQNYIEHPPSHAVDGRSDTFFQSPENAKLGDWISFDLVNRPIYPLGTMNLIVDEGTKDILRASTAEVDIGQWVPIAHRPISCEAYELDKHHLCKVVLDINGDALRYRLRLGESLERRWRIYEIWLV</sequence>
<feature type="chain" id="PRO_5002172247" evidence="1">
    <location>
        <begin position="25"/>
        <end position="470"/>
    </location>
</feature>
<dbReference type="Proteomes" id="UP000054549">
    <property type="component" value="Unassembled WGS sequence"/>
</dbReference>
<dbReference type="STRING" id="946122.A0A0C2TVX2"/>
<dbReference type="HOGENOM" id="CLU_041578_1_0_1"/>
<accession>A0A0C2TVX2</accession>
<dbReference type="OrthoDB" id="1684102at2759"/>
<gene>
    <name evidence="2" type="ORF">M378DRAFT_64946</name>
</gene>
<dbReference type="EMBL" id="KN818222">
    <property type="protein sequence ID" value="KIL71504.1"/>
    <property type="molecule type" value="Genomic_DNA"/>
</dbReference>
<dbReference type="InParanoid" id="A0A0C2TVX2"/>